<dbReference type="PIRSF" id="PIRSF036643">
    <property type="entry name" value="FDH_alpha"/>
    <property type="match status" value="1"/>
</dbReference>
<keyword evidence="8" id="KW-0408">Iron</keyword>
<keyword evidence="10" id="KW-0534">Nitrate assimilation</keyword>
<proteinExistence type="inferred from homology"/>
<organism evidence="12 13">
    <name type="scientific">Tolumonas osonensis</name>
    <dbReference type="NCBI Taxonomy" id="675874"/>
    <lineage>
        <taxon>Bacteria</taxon>
        <taxon>Pseudomonadati</taxon>
        <taxon>Pseudomonadota</taxon>
        <taxon>Gammaproteobacteria</taxon>
        <taxon>Aeromonadales</taxon>
        <taxon>Aeromonadaceae</taxon>
        <taxon>Tolumonas</taxon>
    </lineage>
</organism>
<dbReference type="Pfam" id="PF00384">
    <property type="entry name" value="Molybdopterin"/>
    <property type="match status" value="1"/>
</dbReference>
<dbReference type="InterPro" id="IPR041854">
    <property type="entry name" value="BFD-like_2Fe2S-bd_dom_sf"/>
</dbReference>
<dbReference type="CDD" id="cd02754">
    <property type="entry name" value="MopB_Nitrate-R-NapA-like"/>
    <property type="match status" value="1"/>
</dbReference>
<name>A0A841GHS8_9GAMM</name>
<dbReference type="GO" id="GO:0016491">
    <property type="term" value="F:oxidoreductase activity"/>
    <property type="evidence" value="ECO:0007669"/>
    <property type="project" value="UniProtKB-KW"/>
</dbReference>
<dbReference type="RefSeq" id="WP_188025692.1">
    <property type="nucleotide sequence ID" value="NZ_JACHGR010000002.1"/>
</dbReference>
<evidence type="ECO:0000256" key="2">
    <source>
        <dbReference type="ARBA" id="ARBA00001966"/>
    </source>
</evidence>
<comment type="similarity">
    <text evidence="3">Belongs to the prokaryotic molybdopterin-containing oxidoreductase family. NasA/NapA/NarB subfamily.</text>
</comment>
<dbReference type="Gene3D" id="3.40.50.740">
    <property type="match status" value="1"/>
</dbReference>
<feature type="domain" description="4Fe-4S Mo/W bis-MGD-type" evidence="11">
    <location>
        <begin position="1"/>
        <end position="53"/>
    </location>
</feature>
<dbReference type="GO" id="GO:0046872">
    <property type="term" value="F:metal ion binding"/>
    <property type="evidence" value="ECO:0007669"/>
    <property type="project" value="UniProtKB-KW"/>
</dbReference>
<evidence type="ECO:0000256" key="6">
    <source>
        <dbReference type="ARBA" id="ARBA00022723"/>
    </source>
</evidence>
<accession>A0A841GHS8</accession>
<dbReference type="Pfam" id="PF04879">
    <property type="entry name" value="Molybdop_Fe4S4"/>
    <property type="match status" value="1"/>
</dbReference>
<dbReference type="GO" id="GO:0043546">
    <property type="term" value="F:molybdopterin cofactor binding"/>
    <property type="evidence" value="ECO:0007669"/>
    <property type="project" value="InterPro"/>
</dbReference>
<keyword evidence="9" id="KW-0411">Iron-sulfur</keyword>
<dbReference type="Gene3D" id="3.40.228.10">
    <property type="entry name" value="Dimethylsulfoxide Reductase, domain 2"/>
    <property type="match status" value="1"/>
</dbReference>
<evidence type="ECO:0000313" key="12">
    <source>
        <dbReference type="EMBL" id="MBB6054895.1"/>
    </source>
</evidence>
<evidence type="ECO:0000256" key="5">
    <source>
        <dbReference type="ARBA" id="ARBA00022505"/>
    </source>
</evidence>
<keyword evidence="5" id="KW-0500">Molybdenum</keyword>
<evidence type="ECO:0000256" key="8">
    <source>
        <dbReference type="ARBA" id="ARBA00023004"/>
    </source>
</evidence>
<dbReference type="InterPro" id="IPR009010">
    <property type="entry name" value="Asp_de-COase-like_dom_sf"/>
</dbReference>
<evidence type="ECO:0000256" key="1">
    <source>
        <dbReference type="ARBA" id="ARBA00001942"/>
    </source>
</evidence>
<dbReference type="GO" id="GO:0016020">
    <property type="term" value="C:membrane"/>
    <property type="evidence" value="ECO:0007669"/>
    <property type="project" value="TreeGrafter"/>
</dbReference>
<dbReference type="AlphaFoldDB" id="A0A841GHS8"/>
<dbReference type="Pfam" id="PF04324">
    <property type="entry name" value="Fer2_BFD"/>
    <property type="match status" value="1"/>
</dbReference>
<dbReference type="EMBL" id="JACHGR010000002">
    <property type="protein sequence ID" value="MBB6054895.1"/>
    <property type="molecule type" value="Genomic_DNA"/>
</dbReference>
<dbReference type="GO" id="GO:0051539">
    <property type="term" value="F:4 iron, 4 sulfur cluster binding"/>
    <property type="evidence" value="ECO:0007669"/>
    <property type="project" value="UniProtKB-KW"/>
</dbReference>
<dbReference type="InterPro" id="IPR006963">
    <property type="entry name" value="Mopterin_OxRdtase_4Fe-4S_dom"/>
</dbReference>
<keyword evidence="4" id="KW-0004">4Fe-4S</keyword>
<dbReference type="Gene3D" id="2.20.25.90">
    <property type="entry name" value="ADC-like domains"/>
    <property type="match status" value="1"/>
</dbReference>
<keyword evidence="6" id="KW-0479">Metal-binding</keyword>
<evidence type="ECO:0000256" key="7">
    <source>
        <dbReference type="ARBA" id="ARBA00023002"/>
    </source>
</evidence>
<dbReference type="GO" id="GO:0042128">
    <property type="term" value="P:nitrate assimilation"/>
    <property type="evidence" value="ECO:0007669"/>
    <property type="project" value="UniProtKB-KW"/>
</dbReference>
<dbReference type="InterPro" id="IPR050123">
    <property type="entry name" value="Prok_molybdopt-oxidoreductase"/>
</dbReference>
<comment type="caution">
    <text evidence="12">The sequence shown here is derived from an EMBL/GenBank/DDBJ whole genome shotgun (WGS) entry which is preliminary data.</text>
</comment>
<dbReference type="InterPro" id="IPR006657">
    <property type="entry name" value="MoPterin_dinucl-bd_dom"/>
</dbReference>
<dbReference type="InterPro" id="IPR006656">
    <property type="entry name" value="Mopterin_OxRdtase"/>
</dbReference>
<keyword evidence="13" id="KW-1185">Reference proteome</keyword>
<gene>
    <name evidence="12" type="ORF">HNR75_000767</name>
</gene>
<dbReference type="PROSITE" id="PS51669">
    <property type="entry name" value="4FE4S_MOW_BIS_MGD"/>
    <property type="match status" value="1"/>
</dbReference>
<dbReference type="CDD" id="cd02791">
    <property type="entry name" value="MopB_CT_Nitrate-R-NapA-like"/>
    <property type="match status" value="1"/>
</dbReference>
<dbReference type="Pfam" id="PF01568">
    <property type="entry name" value="Molydop_binding"/>
    <property type="match status" value="1"/>
</dbReference>
<protein>
    <submittedName>
        <fullName evidence="12">Assimilatory nitrate reductase catalytic subunit</fullName>
        <ecNumber evidence="12">1.7.99.4</ecNumber>
    </submittedName>
</protein>
<dbReference type="GO" id="GO:0045333">
    <property type="term" value="P:cellular respiration"/>
    <property type="evidence" value="ECO:0007669"/>
    <property type="project" value="UniProtKB-ARBA"/>
</dbReference>
<dbReference type="InterPro" id="IPR007419">
    <property type="entry name" value="BFD-like_2Fe2S-bd_dom"/>
</dbReference>
<dbReference type="PANTHER" id="PTHR43105">
    <property type="entry name" value="RESPIRATORY NITRATE REDUCTASE"/>
    <property type="match status" value="1"/>
</dbReference>
<dbReference type="Proteomes" id="UP000585721">
    <property type="component" value="Unassembled WGS sequence"/>
</dbReference>
<dbReference type="Gene3D" id="1.10.10.1100">
    <property type="entry name" value="BFD-like [2Fe-2S]-binding domain"/>
    <property type="match status" value="1"/>
</dbReference>
<dbReference type="InterPro" id="IPR041957">
    <property type="entry name" value="CT_Nitrate-R-NapA-like"/>
</dbReference>
<evidence type="ECO:0000256" key="3">
    <source>
        <dbReference type="ARBA" id="ARBA00008747"/>
    </source>
</evidence>
<dbReference type="SMART" id="SM00926">
    <property type="entry name" value="Molybdop_Fe4S4"/>
    <property type="match status" value="1"/>
</dbReference>
<evidence type="ECO:0000259" key="11">
    <source>
        <dbReference type="PROSITE" id="PS51669"/>
    </source>
</evidence>
<comment type="cofactor">
    <cofactor evidence="2">
        <name>[4Fe-4S] cluster</name>
        <dbReference type="ChEBI" id="CHEBI:49883"/>
    </cofactor>
</comment>
<dbReference type="PROSITE" id="PS00551">
    <property type="entry name" value="MOLYBDOPTERIN_PROK_1"/>
    <property type="match status" value="1"/>
</dbReference>
<dbReference type="InterPro" id="IPR027467">
    <property type="entry name" value="MopterinOxRdtase_cofactor_BS"/>
</dbReference>
<evidence type="ECO:0000256" key="9">
    <source>
        <dbReference type="ARBA" id="ARBA00023014"/>
    </source>
</evidence>
<sequence length="872" mass="95904">MSRVHTSCAYCGVGCGITVDDAKTLAGDTEHPANGGALCVKGGSLMETLAFPNRLLYPRLHGQQVSWDTALDEMAAQFGRIIAETGPESVAFYVSGQLLTEDYYIANKLMKGFIGAANIDTNSRLCMSSAVMAHSRAFGEDVVPGCYDDLEITDLLVITGANTAWTHPVIFRRIQQARARRPEMKMVVIDPRKTMTAEQADLHLALRPGSDVWLFNGLSRYLLDHDLIDNAYIEEHVNGFSELHAQLMTPDYELANVAQKCGLSVSELQTFYRWFGENEKAVTLFCQGINQSNQGTDKGNALINTHLLTGRVGKPGASPFSMTGQPNAMGGREVGGLATQLASHMTFSDENCDRVARFWNAPNIARKPGLKAVDMFEAVRSGKIRALWVVATNPAVSLPDSVMVREALAKCEFLVVSEMTPKTDTAQFADLLLPAAGWGERGGTVTNSERCITRQRAFTNAPGEAKPDWWAMAELGKRLGFADAFNYNDTVDIFREHAALSGFENSSRQFDISALATLTDDEYEQFTPRQWPLPAGKNAASQRLFGDGCFSTPNGKANLLTVVPQEPVLKRKAERQEGSWLLNTGRLRDQWHTMTRTGHLPRLMETEPLPKVYVNQHTLQASGFSEGALIRINSLQGSVMTLLGRDDGLRDGEAFMPMHWSDDFSSCSGVNRLVAPVVDAVSGQPQFKQTEVMAEAVNVKWHGLWVGQHEPELEVSWWARRPLDAGECRRLTDETRTAEQVWFQLAQQGRWLRLPLKGGWLAVKLNQGRIIGLLLVSTTHQQVNIDLLAGLLGLPMNSTALSTTLEQALAGDSRMICSCFRVSEKQIVDAIGEQGISELSGLQSLLRCGTNCGTCVVELKKLLHKHTSSNEA</sequence>
<dbReference type="GO" id="GO:1990204">
    <property type="term" value="C:oxidoreductase complex"/>
    <property type="evidence" value="ECO:0007669"/>
    <property type="project" value="UniProtKB-ARBA"/>
</dbReference>
<dbReference type="SUPFAM" id="SSF50692">
    <property type="entry name" value="ADC-like"/>
    <property type="match status" value="1"/>
</dbReference>
<dbReference type="SUPFAM" id="SSF53706">
    <property type="entry name" value="Formate dehydrogenase/DMSO reductase, domains 1-3"/>
    <property type="match status" value="1"/>
</dbReference>
<dbReference type="Gene3D" id="2.40.40.20">
    <property type="match status" value="1"/>
</dbReference>
<comment type="cofactor">
    <cofactor evidence="1">
        <name>Mo-bis(molybdopterin guanine dinucleotide)</name>
        <dbReference type="ChEBI" id="CHEBI:60539"/>
    </cofactor>
</comment>
<evidence type="ECO:0000313" key="13">
    <source>
        <dbReference type="Proteomes" id="UP000585721"/>
    </source>
</evidence>
<evidence type="ECO:0000256" key="10">
    <source>
        <dbReference type="ARBA" id="ARBA00023063"/>
    </source>
</evidence>
<reference evidence="12 13" key="1">
    <citation type="submission" date="2020-08" db="EMBL/GenBank/DDBJ databases">
        <title>Genomic Encyclopedia of Type Strains, Phase IV (KMG-IV): sequencing the most valuable type-strain genomes for metagenomic binning, comparative biology and taxonomic classification.</title>
        <authorList>
            <person name="Goeker M."/>
        </authorList>
    </citation>
    <scope>NUCLEOTIDE SEQUENCE [LARGE SCALE GENOMIC DNA]</scope>
    <source>
        <strain evidence="12 13">DSM 22975</strain>
    </source>
</reference>
<evidence type="ECO:0000256" key="4">
    <source>
        <dbReference type="ARBA" id="ARBA00022485"/>
    </source>
</evidence>
<dbReference type="EC" id="1.7.99.4" evidence="12"/>
<dbReference type="PANTHER" id="PTHR43105:SF9">
    <property type="entry name" value="NADPH-FE(3+) OXIDOREDUCTASE SUBUNIT ALPHA"/>
    <property type="match status" value="1"/>
</dbReference>
<keyword evidence="7 12" id="KW-0560">Oxidoreductase</keyword>